<name>A0A537LCV9_9BACT</name>
<dbReference type="InterPro" id="IPR014825">
    <property type="entry name" value="DNA_alkylation"/>
</dbReference>
<protein>
    <recommendedName>
        <fullName evidence="3">DNA alkylation repair protein</fullName>
    </recommendedName>
</protein>
<evidence type="ECO:0000313" key="1">
    <source>
        <dbReference type="EMBL" id="TMJ05821.1"/>
    </source>
</evidence>
<organism evidence="1 2">
    <name type="scientific">Candidatus Segetimicrobium genomatis</name>
    <dbReference type="NCBI Taxonomy" id="2569760"/>
    <lineage>
        <taxon>Bacteria</taxon>
        <taxon>Bacillati</taxon>
        <taxon>Candidatus Sysuimicrobiota</taxon>
        <taxon>Candidatus Sysuimicrobiia</taxon>
        <taxon>Candidatus Sysuimicrobiales</taxon>
        <taxon>Candidatus Segetimicrobiaceae</taxon>
        <taxon>Candidatus Segetimicrobium</taxon>
    </lineage>
</organism>
<evidence type="ECO:0008006" key="3">
    <source>
        <dbReference type="Google" id="ProtNLM"/>
    </source>
</evidence>
<comment type="caution">
    <text evidence="1">The sequence shown here is derived from an EMBL/GenBank/DDBJ whole genome shotgun (WGS) entry which is preliminary data.</text>
</comment>
<proteinExistence type="predicted"/>
<dbReference type="EMBL" id="VBAJ01000238">
    <property type="protein sequence ID" value="TMJ05821.1"/>
    <property type="molecule type" value="Genomic_DNA"/>
</dbReference>
<gene>
    <name evidence="1" type="ORF">E6G99_09610</name>
</gene>
<sequence>MTYAVHDNAAADAQFEPFLRLVRRASTDDRNFVKKAVNWALRSIGKRNRRLNLRAVAVAKEIARMDSNAARWIAADALRELRSAAVRRRLQAARRSIRVSS</sequence>
<dbReference type="SUPFAM" id="SSF48371">
    <property type="entry name" value="ARM repeat"/>
    <property type="match status" value="1"/>
</dbReference>
<accession>A0A537LCV9</accession>
<evidence type="ECO:0000313" key="2">
    <source>
        <dbReference type="Proteomes" id="UP000318661"/>
    </source>
</evidence>
<dbReference type="InterPro" id="IPR016024">
    <property type="entry name" value="ARM-type_fold"/>
</dbReference>
<dbReference type="Proteomes" id="UP000318661">
    <property type="component" value="Unassembled WGS sequence"/>
</dbReference>
<dbReference type="Pfam" id="PF08713">
    <property type="entry name" value="DNA_alkylation"/>
    <property type="match status" value="1"/>
</dbReference>
<reference evidence="1 2" key="1">
    <citation type="journal article" date="2019" name="Nat. Microbiol.">
        <title>Mediterranean grassland soil C-N compound turnover is dependent on rainfall and depth, and is mediated by genomically divergent microorganisms.</title>
        <authorList>
            <person name="Diamond S."/>
            <person name="Andeer P.F."/>
            <person name="Li Z."/>
            <person name="Crits-Christoph A."/>
            <person name="Burstein D."/>
            <person name="Anantharaman K."/>
            <person name="Lane K.R."/>
            <person name="Thomas B.C."/>
            <person name="Pan C."/>
            <person name="Northen T.R."/>
            <person name="Banfield J.F."/>
        </authorList>
    </citation>
    <scope>NUCLEOTIDE SEQUENCE [LARGE SCALE GENOMIC DNA]</scope>
    <source>
        <strain evidence="1">NP_2</strain>
    </source>
</reference>
<dbReference type="AlphaFoldDB" id="A0A537LCV9"/>
<dbReference type="Gene3D" id="1.25.10.90">
    <property type="match status" value="1"/>
</dbReference>